<dbReference type="InterPro" id="IPR013766">
    <property type="entry name" value="Thioredoxin_domain"/>
</dbReference>
<gene>
    <name evidence="3" type="ORF">MNBD_GAMMA08-2620</name>
</gene>
<evidence type="ECO:0000256" key="1">
    <source>
        <dbReference type="ARBA" id="ARBA00022729"/>
    </source>
</evidence>
<protein>
    <submittedName>
        <fullName evidence="3">Thioredoxin SoxW</fullName>
    </submittedName>
</protein>
<feature type="domain" description="Thioredoxin" evidence="2">
    <location>
        <begin position="27"/>
        <end position="165"/>
    </location>
</feature>
<dbReference type="Gene3D" id="3.40.30.10">
    <property type="entry name" value="Glutaredoxin"/>
    <property type="match status" value="2"/>
</dbReference>
<dbReference type="Pfam" id="PF13098">
    <property type="entry name" value="Thioredoxin_2"/>
    <property type="match status" value="2"/>
</dbReference>
<dbReference type="PANTHER" id="PTHR15337">
    <property type="entry name" value="ANTERIOR GRADIENT PROTEIN-RELATED"/>
    <property type="match status" value="1"/>
</dbReference>
<dbReference type="PANTHER" id="PTHR15337:SF11">
    <property type="entry name" value="THIOREDOXIN DOMAIN-CONTAINING PROTEIN"/>
    <property type="match status" value="1"/>
</dbReference>
<name>A0A3B0XU73_9ZZZZ</name>
<proteinExistence type="predicted"/>
<dbReference type="EMBL" id="UOFH01000097">
    <property type="protein sequence ID" value="VAW59694.1"/>
    <property type="molecule type" value="Genomic_DNA"/>
</dbReference>
<accession>A0A3B0XU73</accession>
<keyword evidence="1" id="KW-0732">Signal</keyword>
<dbReference type="SUPFAM" id="SSF52833">
    <property type="entry name" value="Thioredoxin-like"/>
    <property type="match status" value="2"/>
</dbReference>
<dbReference type="InterPro" id="IPR036249">
    <property type="entry name" value="Thioredoxin-like_sf"/>
</dbReference>
<dbReference type="InterPro" id="IPR051099">
    <property type="entry name" value="AGR/TXD"/>
</dbReference>
<evidence type="ECO:0000313" key="3">
    <source>
        <dbReference type="EMBL" id="VAW59694.1"/>
    </source>
</evidence>
<sequence length="342" mass="39666">MINVVKYTFLILLFLLQTAQAKTEGELAAGMVNPGYEEQPSWFKNSFLDLDDDIAEARESGKRLMIFFYQDGCPYCKKLLQDNFGQRDIAKKTRENFDVVTINIWGDRDVSFGSVDTIEKDFAARLKIMYTPTLIFFNEEGKAVLRTNGYYHPAKFNAALDYVLGHHDKKEKFRAYLARVQPVKTKGKINKEIESVKAPYDFSGAQEKYRLVIFEQKQCSECDELHADVLKRKETIEQMNEFNVSVLNMWSDDIITLPNGKKSSIKDWAKKLDIQYAPSMVYFDLQGKEVFRSDAYLKAFHTQSVMDYVSSEAYKKQPNFQRYIDARAKQLEKQGVHVDIMK</sequence>
<dbReference type="PROSITE" id="PS51352">
    <property type="entry name" value="THIOREDOXIN_2"/>
    <property type="match status" value="1"/>
</dbReference>
<dbReference type="InterPro" id="IPR012336">
    <property type="entry name" value="Thioredoxin-like_fold"/>
</dbReference>
<dbReference type="AlphaFoldDB" id="A0A3B0XU73"/>
<organism evidence="3">
    <name type="scientific">hydrothermal vent metagenome</name>
    <dbReference type="NCBI Taxonomy" id="652676"/>
    <lineage>
        <taxon>unclassified sequences</taxon>
        <taxon>metagenomes</taxon>
        <taxon>ecological metagenomes</taxon>
    </lineage>
</organism>
<evidence type="ECO:0000259" key="2">
    <source>
        <dbReference type="PROSITE" id="PS51352"/>
    </source>
</evidence>
<reference evidence="3" key="1">
    <citation type="submission" date="2018-06" db="EMBL/GenBank/DDBJ databases">
        <authorList>
            <person name="Zhirakovskaya E."/>
        </authorList>
    </citation>
    <scope>NUCLEOTIDE SEQUENCE</scope>
</reference>